<dbReference type="PANTHER" id="PTHR48070">
    <property type="entry name" value="ESTERASE OVCA2"/>
    <property type="match status" value="1"/>
</dbReference>
<accession>A0A5N7CPT1</accession>
<dbReference type="InterPro" id="IPR005645">
    <property type="entry name" value="FSH-like_dom"/>
</dbReference>
<dbReference type="Pfam" id="PF03959">
    <property type="entry name" value="FSH1"/>
    <property type="match status" value="1"/>
</dbReference>
<evidence type="ECO:0000313" key="4">
    <source>
        <dbReference type="EMBL" id="KAF5863617.1"/>
    </source>
</evidence>
<dbReference type="InterPro" id="IPR050593">
    <property type="entry name" value="LovG"/>
</dbReference>
<accession>A0A8H6A8C8</accession>
<keyword evidence="1 3" id="KW-0378">Hydrolase</keyword>
<dbReference type="EMBL" id="ML735215">
    <property type="protein sequence ID" value="KAE8396216.1"/>
    <property type="molecule type" value="Genomic_DNA"/>
</dbReference>
<sequence length="220" mass="23931">MHFLCLHGLGTNTQILEAQTAALRYELGDSHTYDYAEGTIPHAMDPEIATYFPTHDDCFVYFDPGKPESFTAALNNLQSFIQQEGPFDGILAFSHGAQLAAAWLASQNHADHPIRCAIFLSGGIPYELVSSPNSGTPVMQPMDPDKTGTVVNIPTAHIWGLNDRQYPGMSEVLSKLCKSEWREIFIHPGGHEVPGASARESLVGAAQAIRKTIGLVVTLQ</sequence>
<dbReference type="Proteomes" id="UP000326877">
    <property type="component" value="Unassembled WGS sequence"/>
</dbReference>
<evidence type="ECO:0000259" key="2">
    <source>
        <dbReference type="Pfam" id="PF03959"/>
    </source>
</evidence>
<dbReference type="Proteomes" id="UP000541154">
    <property type="component" value="Unassembled WGS sequence"/>
</dbReference>
<dbReference type="GO" id="GO:0016787">
    <property type="term" value="F:hydrolase activity"/>
    <property type="evidence" value="ECO:0007669"/>
    <property type="project" value="UniProtKB-KW"/>
</dbReference>
<gene>
    <name evidence="3" type="ORF">BDV23DRAFT_168077</name>
    <name evidence="4" type="ORF">ETB97_009711</name>
</gene>
<keyword evidence="5" id="KW-1185">Reference proteome</keyword>
<evidence type="ECO:0000313" key="5">
    <source>
        <dbReference type="Proteomes" id="UP000541154"/>
    </source>
</evidence>
<dbReference type="GO" id="GO:0005737">
    <property type="term" value="C:cytoplasm"/>
    <property type="evidence" value="ECO:0007669"/>
    <property type="project" value="TreeGrafter"/>
</dbReference>
<feature type="domain" description="Serine hydrolase" evidence="2">
    <location>
        <begin position="2"/>
        <end position="196"/>
    </location>
</feature>
<reference evidence="4 5" key="1">
    <citation type="submission" date="2019-04" db="EMBL/GenBank/DDBJ databases">
        <title>Aspergillus burnettii sp. nov., novel species from soil in southeast Queensland.</title>
        <authorList>
            <person name="Gilchrist C.L.M."/>
            <person name="Pitt J.I."/>
            <person name="Lange L."/>
            <person name="Lacey H.J."/>
            <person name="Vuong D."/>
            <person name="Midgley D.J."/>
            <person name="Greenfield P."/>
            <person name="Bradbury M."/>
            <person name="Lacey E."/>
            <person name="Busk P.K."/>
            <person name="Pilgaard B."/>
            <person name="Chooi Y.H."/>
            <person name="Piggott A.M."/>
        </authorList>
    </citation>
    <scope>NUCLEOTIDE SEQUENCE [LARGE SCALE GENOMIC DNA]</scope>
    <source>
        <strain evidence="4 5">FRR 5400</strain>
    </source>
</reference>
<evidence type="ECO:0000256" key="1">
    <source>
        <dbReference type="ARBA" id="ARBA00022801"/>
    </source>
</evidence>
<dbReference type="GO" id="GO:0005634">
    <property type="term" value="C:nucleus"/>
    <property type="evidence" value="ECO:0007669"/>
    <property type="project" value="TreeGrafter"/>
</dbReference>
<evidence type="ECO:0000313" key="3">
    <source>
        <dbReference type="EMBL" id="KAE8396216.1"/>
    </source>
</evidence>
<dbReference type="InterPro" id="IPR029058">
    <property type="entry name" value="AB_hydrolase_fold"/>
</dbReference>
<dbReference type="EMBL" id="SPNV01000048">
    <property type="protein sequence ID" value="KAF5863617.1"/>
    <property type="molecule type" value="Genomic_DNA"/>
</dbReference>
<dbReference type="Gene3D" id="3.40.50.1820">
    <property type="entry name" value="alpha/beta hydrolase"/>
    <property type="match status" value="1"/>
</dbReference>
<dbReference type="SUPFAM" id="SSF53474">
    <property type="entry name" value="alpha/beta-Hydrolases"/>
    <property type="match status" value="1"/>
</dbReference>
<name>A0A5N7CPT1_PETAA</name>
<organism evidence="3">
    <name type="scientific">Petromyces alliaceus</name>
    <name type="common">Aspergillus alliaceus</name>
    <dbReference type="NCBI Taxonomy" id="209559"/>
    <lineage>
        <taxon>Eukaryota</taxon>
        <taxon>Fungi</taxon>
        <taxon>Dikarya</taxon>
        <taxon>Ascomycota</taxon>
        <taxon>Pezizomycotina</taxon>
        <taxon>Eurotiomycetes</taxon>
        <taxon>Eurotiomycetidae</taxon>
        <taxon>Eurotiales</taxon>
        <taxon>Aspergillaceae</taxon>
        <taxon>Aspergillus</taxon>
        <taxon>Aspergillus subgen. Circumdati</taxon>
    </lineage>
</organism>
<dbReference type="OrthoDB" id="414698at2759"/>
<proteinExistence type="predicted"/>
<protein>
    <submittedName>
        <fullName evidence="3">Serine hydrolase FSH</fullName>
    </submittedName>
</protein>
<dbReference type="PANTHER" id="PTHR48070:SF7">
    <property type="entry name" value="SERINE HYDROLASE FSH DOMAIN-CONTAINING PROTEIN-RELATED"/>
    <property type="match status" value="1"/>
</dbReference>
<dbReference type="GO" id="GO:0019748">
    <property type="term" value="P:secondary metabolic process"/>
    <property type="evidence" value="ECO:0007669"/>
    <property type="project" value="TreeGrafter"/>
</dbReference>
<dbReference type="AlphaFoldDB" id="A0A5N7CPT1"/>
<reference evidence="3" key="2">
    <citation type="submission" date="2019-04" db="EMBL/GenBank/DDBJ databases">
        <title>Friends and foes A comparative genomics studyof 23 Aspergillus species from section Flavi.</title>
        <authorList>
            <consortium name="DOE Joint Genome Institute"/>
            <person name="Kjaerbolling I."/>
            <person name="Vesth T."/>
            <person name="Frisvad J.C."/>
            <person name="Nybo J.L."/>
            <person name="Theobald S."/>
            <person name="Kildgaard S."/>
            <person name="Isbrandt T."/>
            <person name="Kuo A."/>
            <person name="Sato A."/>
            <person name="Lyhne E.K."/>
            <person name="Kogle M.E."/>
            <person name="Wiebenga A."/>
            <person name="Kun R.S."/>
            <person name="Lubbers R.J."/>
            <person name="Makela M.R."/>
            <person name="Barry K."/>
            <person name="Chovatia M."/>
            <person name="Clum A."/>
            <person name="Daum C."/>
            <person name="Haridas S."/>
            <person name="He G."/>
            <person name="LaButti K."/>
            <person name="Lipzen A."/>
            <person name="Mondo S."/>
            <person name="Riley R."/>
            <person name="Salamov A."/>
            <person name="Simmons B.A."/>
            <person name="Magnuson J.K."/>
            <person name="Henrissat B."/>
            <person name="Mortensen U.H."/>
            <person name="Larsen T.O."/>
            <person name="Devries R.P."/>
            <person name="Grigoriev I.V."/>
            <person name="Machida M."/>
            <person name="Baker S.E."/>
            <person name="Andersen M.R."/>
        </authorList>
    </citation>
    <scope>NUCLEOTIDE SEQUENCE [LARGE SCALE GENOMIC DNA]</scope>
    <source>
        <strain evidence="3">IBT 14317</strain>
    </source>
</reference>